<dbReference type="InterPro" id="IPR013969">
    <property type="entry name" value="Oligosacch_biosynth_Alg14"/>
</dbReference>
<dbReference type="Proteomes" id="UP000623681">
    <property type="component" value="Unassembled WGS sequence"/>
</dbReference>
<dbReference type="RefSeq" id="WP_202767972.1">
    <property type="nucleotide sequence ID" value="NZ_JAESWA010000022.1"/>
</dbReference>
<evidence type="ECO:0000256" key="3">
    <source>
        <dbReference type="ARBA" id="ARBA00022824"/>
    </source>
</evidence>
<comment type="caution">
    <text evidence="6">The sequence shown here is derived from an EMBL/GenBank/DDBJ whole genome shotgun (WGS) entry which is preliminary data.</text>
</comment>
<dbReference type="GO" id="GO:0004577">
    <property type="term" value="F:N-acetylglucosaminyldiphosphodolichol N-acetylglucosaminyltransferase activity"/>
    <property type="evidence" value="ECO:0007669"/>
    <property type="project" value="TreeGrafter"/>
</dbReference>
<reference evidence="6" key="1">
    <citation type="submission" date="2021-01" db="EMBL/GenBank/DDBJ databases">
        <title>Genome public.</title>
        <authorList>
            <person name="Liu C."/>
            <person name="Sun Q."/>
        </authorList>
    </citation>
    <scope>NUCLEOTIDE SEQUENCE</scope>
    <source>
        <strain evidence="6">YIM B02565</strain>
    </source>
</reference>
<dbReference type="GO" id="GO:0006488">
    <property type="term" value="P:dolichol-linked oligosaccharide biosynthetic process"/>
    <property type="evidence" value="ECO:0007669"/>
    <property type="project" value="InterPro"/>
</dbReference>
<accession>A0A937FIB4</accession>
<dbReference type="Pfam" id="PF08660">
    <property type="entry name" value="Alg14"/>
    <property type="match status" value="1"/>
</dbReference>
<dbReference type="AlphaFoldDB" id="A0A937FIB4"/>
<protein>
    <submittedName>
        <fullName evidence="6">Polysaccharide biosynthesis protein</fullName>
    </submittedName>
</protein>
<evidence type="ECO:0000256" key="2">
    <source>
        <dbReference type="ARBA" id="ARBA00022692"/>
    </source>
</evidence>
<evidence type="ECO:0000313" key="7">
    <source>
        <dbReference type="Proteomes" id="UP000623681"/>
    </source>
</evidence>
<comment type="subcellular location">
    <subcellularLocation>
        <location evidence="1">Endoplasmic reticulum membrane</location>
        <topology evidence="1">Single-pass membrane protein</topology>
    </subcellularLocation>
</comment>
<evidence type="ECO:0000256" key="4">
    <source>
        <dbReference type="ARBA" id="ARBA00022989"/>
    </source>
</evidence>
<keyword evidence="3" id="KW-0256">Endoplasmic reticulum</keyword>
<keyword evidence="5" id="KW-0472">Membrane</keyword>
<dbReference type="PANTHER" id="PTHR12154">
    <property type="entry name" value="GLYCOSYL TRANSFERASE-RELATED"/>
    <property type="match status" value="1"/>
</dbReference>
<name>A0A937FIB4_9CLOT</name>
<dbReference type="EMBL" id="JAESWA010000022">
    <property type="protein sequence ID" value="MBL4932628.1"/>
    <property type="molecule type" value="Genomic_DNA"/>
</dbReference>
<gene>
    <name evidence="6" type="ORF">JK634_12465</name>
</gene>
<evidence type="ECO:0000256" key="5">
    <source>
        <dbReference type="ARBA" id="ARBA00023136"/>
    </source>
</evidence>
<dbReference type="NCBIfam" id="NF041549">
    <property type="entry name" value="PssD"/>
    <property type="match status" value="1"/>
</dbReference>
<dbReference type="PANTHER" id="PTHR12154:SF4">
    <property type="entry name" value="UDP-N-ACETYLGLUCOSAMINE TRANSFERASE SUBUNIT ALG14 HOMOLOG"/>
    <property type="match status" value="1"/>
</dbReference>
<organism evidence="6 7">
    <name type="scientific">Clostridium paridis</name>
    <dbReference type="NCBI Taxonomy" id="2803863"/>
    <lineage>
        <taxon>Bacteria</taxon>
        <taxon>Bacillati</taxon>
        <taxon>Bacillota</taxon>
        <taxon>Clostridia</taxon>
        <taxon>Eubacteriales</taxon>
        <taxon>Clostridiaceae</taxon>
        <taxon>Clostridium</taxon>
    </lineage>
</organism>
<keyword evidence="4" id="KW-1133">Transmembrane helix</keyword>
<dbReference type="SUPFAM" id="SSF53756">
    <property type="entry name" value="UDP-Glycosyltransferase/glycogen phosphorylase"/>
    <property type="match status" value="1"/>
</dbReference>
<evidence type="ECO:0000313" key="6">
    <source>
        <dbReference type="EMBL" id="MBL4932628.1"/>
    </source>
</evidence>
<dbReference type="Gene3D" id="3.40.50.2000">
    <property type="entry name" value="Glycogen Phosphorylase B"/>
    <property type="match status" value="1"/>
</dbReference>
<keyword evidence="7" id="KW-1185">Reference proteome</keyword>
<evidence type="ECO:0000256" key="1">
    <source>
        <dbReference type="ARBA" id="ARBA00004389"/>
    </source>
</evidence>
<sequence length="150" mass="17127">MKICFTASSGGHFEQLMMLKPIMDKNESFVITEKTQYQPSNSKNIYYLKQVNRKESGWVLKFIANTYRTFKILNKENPDVVISTGALSTVPVCLLGKLKGKKVIFIESFAKISTQTLSGKIVYKFADLFIIQWEQLKEFYPNAVYGGGIY</sequence>
<proteinExistence type="predicted"/>
<keyword evidence="2" id="KW-0812">Transmembrane</keyword>